<accession>A0A1T0CVA8</accession>
<sequence length="198" mass="22487">MTIETHPLSPFTPPNSQVLILGSFPPPQVRWKMDFYYPNFNNDFWRIMGLVFFDNKDEFINTADKSFYQDKIERFLTDTGIAISDTAYQIKRLQNNASDKFLEVITPMDIGEILDKLPNCTSIITTGEKATQILCDGYLNPNQALPKVGQSVELMINDKAITLYRLPSSSRAYPMSLEKKAMAYRQVLGRLALESDGA</sequence>
<name>A0A1T0CVA8_9GAMM</name>
<dbReference type="SUPFAM" id="SSF52141">
    <property type="entry name" value="Uracil-DNA glycosylase-like"/>
    <property type="match status" value="1"/>
</dbReference>
<evidence type="ECO:0000313" key="2">
    <source>
        <dbReference type="Proteomes" id="UP000189800"/>
    </source>
</evidence>
<proteinExistence type="predicted"/>
<dbReference type="OrthoDB" id="9794144at2"/>
<gene>
    <name evidence="1" type="ORF">B0680_00240</name>
</gene>
<dbReference type="EMBL" id="MUYU01000002">
    <property type="protein sequence ID" value="OOS26252.1"/>
    <property type="molecule type" value="Genomic_DNA"/>
</dbReference>
<reference evidence="1 2" key="1">
    <citation type="submission" date="2017-02" db="EMBL/GenBank/DDBJ databases">
        <title>Draft genome sequence of Moraxella pluranimalium CCUG 54913T type strain.</title>
        <authorList>
            <person name="Salva-Serra F."/>
            <person name="Engstrom-Jakobsson H."/>
            <person name="Thorell K."/>
            <person name="Jaen-Luchoro D."/>
            <person name="Gonzales-Siles L."/>
            <person name="Karlsson R."/>
            <person name="Yazdan S."/>
            <person name="Boulund F."/>
            <person name="Johnning A."/>
            <person name="Engstrand L."/>
            <person name="Kristiansson E."/>
            <person name="Moore E."/>
        </authorList>
    </citation>
    <scope>NUCLEOTIDE SEQUENCE [LARGE SCALE GENOMIC DNA]</scope>
    <source>
        <strain evidence="1 2">CCUG 54913</strain>
    </source>
</reference>
<keyword evidence="2" id="KW-1185">Reference proteome</keyword>
<comment type="caution">
    <text evidence="1">The sequence shown here is derived from an EMBL/GenBank/DDBJ whole genome shotgun (WGS) entry which is preliminary data.</text>
</comment>
<dbReference type="AlphaFoldDB" id="A0A1T0CVA8"/>
<dbReference type="STRING" id="470453.B0680_00240"/>
<dbReference type="Proteomes" id="UP000189800">
    <property type="component" value="Unassembled WGS sequence"/>
</dbReference>
<dbReference type="Gene3D" id="3.40.470.10">
    <property type="entry name" value="Uracil-DNA glycosylase-like domain"/>
    <property type="match status" value="1"/>
</dbReference>
<dbReference type="InterPro" id="IPR036895">
    <property type="entry name" value="Uracil-DNA_glycosylase-like_sf"/>
</dbReference>
<organism evidence="1 2">
    <name type="scientific">Moraxella pluranimalium</name>
    <dbReference type="NCBI Taxonomy" id="470453"/>
    <lineage>
        <taxon>Bacteria</taxon>
        <taxon>Pseudomonadati</taxon>
        <taxon>Pseudomonadota</taxon>
        <taxon>Gammaproteobacteria</taxon>
        <taxon>Moraxellales</taxon>
        <taxon>Moraxellaceae</taxon>
        <taxon>Moraxella</taxon>
    </lineage>
</organism>
<protein>
    <submittedName>
        <fullName evidence="1">DNA glycosylase</fullName>
    </submittedName>
</protein>
<dbReference type="CDD" id="cd10032">
    <property type="entry name" value="UDG-F6_HDG"/>
    <property type="match status" value="1"/>
</dbReference>
<dbReference type="RefSeq" id="WP_078253049.1">
    <property type="nucleotide sequence ID" value="NZ_MUYU01000002.1"/>
</dbReference>
<evidence type="ECO:0000313" key="1">
    <source>
        <dbReference type="EMBL" id="OOS26252.1"/>
    </source>
</evidence>